<evidence type="ECO:0000259" key="3">
    <source>
        <dbReference type="Pfam" id="PF22741"/>
    </source>
</evidence>
<dbReference type="InterPro" id="IPR055214">
    <property type="entry name" value="PTP-NADK"/>
</dbReference>
<dbReference type="AlphaFoldDB" id="A0A1C3EAZ8"/>
<dbReference type="InterPro" id="IPR029021">
    <property type="entry name" value="Prot-tyrosine_phosphatase-like"/>
</dbReference>
<dbReference type="Gene3D" id="3.90.190.10">
    <property type="entry name" value="Protein tyrosine phosphatase superfamily"/>
    <property type="match status" value="1"/>
</dbReference>
<keyword evidence="2" id="KW-0812">Transmembrane</keyword>
<dbReference type="InterPro" id="IPR016130">
    <property type="entry name" value="Tyr_Pase_AS"/>
</dbReference>
<comment type="caution">
    <text evidence="4">The sequence shown here is derived from an EMBL/GenBank/DDBJ whole genome shotgun (WGS) entry which is preliminary data.</text>
</comment>
<accession>A0A1C3EAZ8</accession>
<gene>
    <name evidence="4" type="ORF">A6X21_00430</name>
</gene>
<reference evidence="4 5" key="1">
    <citation type="submission" date="2016-05" db="EMBL/GenBank/DDBJ databases">
        <title>Genomic and physiological characterization of Planctopirus sp. isolated from fresh water lake.</title>
        <authorList>
            <person name="Subhash Y."/>
            <person name="Ramana C."/>
        </authorList>
    </citation>
    <scope>NUCLEOTIDE SEQUENCE [LARGE SCALE GENOMIC DNA]</scope>
    <source>
        <strain evidence="4 5">JC280</strain>
    </source>
</reference>
<organism evidence="4 5">
    <name type="scientific">Planctopirus hydrillae</name>
    <dbReference type="NCBI Taxonomy" id="1841610"/>
    <lineage>
        <taxon>Bacteria</taxon>
        <taxon>Pseudomonadati</taxon>
        <taxon>Planctomycetota</taxon>
        <taxon>Planctomycetia</taxon>
        <taxon>Planctomycetales</taxon>
        <taxon>Planctomycetaceae</taxon>
        <taxon>Planctopirus</taxon>
    </lineage>
</organism>
<dbReference type="STRING" id="1841610.A6X21_00430"/>
<feature type="transmembrane region" description="Helical" evidence="2">
    <location>
        <begin position="25"/>
        <end position="44"/>
    </location>
</feature>
<evidence type="ECO:0000256" key="1">
    <source>
        <dbReference type="SAM" id="MobiDB-lite"/>
    </source>
</evidence>
<dbReference type="Pfam" id="PF22741">
    <property type="entry name" value="PTP-NADK"/>
    <property type="match status" value="1"/>
</dbReference>
<dbReference type="SUPFAM" id="SSF52799">
    <property type="entry name" value="(Phosphotyrosine protein) phosphatases II"/>
    <property type="match status" value="1"/>
</dbReference>
<sequence>MIDSMTHENTTNSTETTPAASRLRFRWILILATIVAMGAGGWAYRQNHRYKHVAIHDPGKVIRCAWVEADVMAELVQKHQVKTVLNLCRPGEMGPDRARQERMAVEAAGAKLIELSLPDIDDPSSPLIAPHIAVLKDPANYPLIVHCQHGFNRTGRVLTMYDVMFRGKTGEEALSKMPLFGRHDYAPLEHAFARNFDVFYAAEKAKEAAGEKPDQSTPSLTTEHVETAVPAIEQTSFQEGTGQPSR</sequence>
<feature type="region of interest" description="Disordered" evidence="1">
    <location>
        <begin position="207"/>
        <end position="246"/>
    </location>
</feature>
<name>A0A1C3EAZ8_9PLAN</name>
<dbReference type="PROSITE" id="PS00383">
    <property type="entry name" value="TYR_PHOSPHATASE_1"/>
    <property type="match status" value="1"/>
</dbReference>
<proteinExistence type="predicted"/>
<protein>
    <recommendedName>
        <fullName evidence="3">DSP-PTPase phosphatase fused to NAD+ Kinase domain-containing protein</fullName>
    </recommendedName>
</protein>
<keyword evidence="5" id="KW-1185">Reference proteome</keyword>
<evidence type="ECO:0000256" key="2">
    <source>
        <dbReference type="SAM" id="Phobius"/>
    </source>
</evidence>
<dbReference type="EMBL" id="LYDR01000110">
    <property type="protein sequence ID" value="ODA30380.1"/>
    <property type="molecule type" value="Genomic_DNA"/>
</dbReference>
<evidence type="ECO:0000313" key="5">
    <source>
        <dbReference type="Proteomes" id="UP000094828"/>
    </source>
</evidence>
<dbReference type="Proteomes" id="UP000094828">
    <property type="component" value="Unassembled WGS sequence"/>
</dbReference>
<feature type="compositionally biased region" description="Polar residues" evidence="1">
    <location>
        <begin position="233"/>
        <end position="246"/>
    </location>
</feature>
<keyword evidence="2" id="KW-1133">Transmembrane helix</keyword>
<keyword evidence="2" id="KW-0472">Membrane</keyword>
<feature type="domain" description="DSP-PTPase phosphatase fused to NAD+ Kinase" evidence="3">
    <location>
        <begin position="80"/>
        <end position="178"/>
    </location>
</feature>
<evidence type="ECO:0000313" key="4">
    <source>
        <dbReference type="EMBL" id="ODA30380.1"/>
    </source>
</evidence>